<dbReference type="EMBL" id="OU963907">
    <property type="protein sequence ID" value="CAH0399421.1"/>
    <property type="molecule type" value="Genomic_DNA"/>
</dbReference>
<dbReference type="PANTHER" id="PTHR11827:SF48">
    <property type="entry name" value="GH09711P"/>
    <property type="match status" value="1"/>
</dbReference>
<dbReference type="InterPro" id="IPR018491">
    <property type="entry name" value="SLC12_C"/>
</dbReference>
<dbReference type="InterPro" id="IPR004841">
    <property type="entry name" value="AA-permease/SLC12A_dom"/>
</dbReference>
<accession>A0ABN8ATX1</accession>
<keyword evidence="11 15" id="KW-0472">Membrane</keyword>
<evidence type="ECO:0000256" key="2">
    <source>
        <dbReference type="ARBA" id="ARBA00010593"/>
    </source>
</evidence>
<keyword evidence="10" id="KW-0406">Ion transport</keyword>
<feature type="domain" description="Amino acid permease/ SLC12A" evidence="16">
    <location>
        <begin position="46"/>
        <end position="535"/>
    </location>
</feature>
<evidence type="ECO:0000256" key="6">
    <source>
        <dbReference type="ARBA" id="ARBA00022847"/>
    </source>
</evidence>
<dbReference type="Pfam" id="PF00324">
    <property type="entry name" value="AA_permease"/>
    <property type="match status" value="1"/>
</dbReference>
<keyword evidence="5 15" id="KW-0812">Transmembrane</keyword>
<feature type="transmembrane region" description="Helical" evidence="15">
    <location>
        <begin position="429"/>
        <end position="446"/>
    </location>
</feature>
<evidence type="ECO:0008006" key="20">
    <source>
        <dbReference type="Google" id="ProtNLM"/>
    </source>
</evidence>
<keyword evidence="7" id="KW-0630">Potassium</keyword>
<evidence type="ECO:0000256" key="5">
    <source>
        <dbReference type="ARBA" id="ARBA00022692"/>
    </source>
</evidence>
<feature type="transmembrane region" description="Helical" evidence="15">
    <location>
        <begin position="122"/>
        <end position="147"/>
    </location>
</feature>
<protein>
    <recommendedName>
        <fullName evidence="20">Amino acid permease/ SLC12A domain-containing protein</fullName>
    </recommendedName>
</protein>
<dbReference type="PRINTS" id="PR01207">
    <property type="entry name" value="NAKCLTRNSPRT"/>
</dbReference>
<evidence type="ECO:0000256" key="9">
    <source>
        <dbReference type="ARBA" id="ARBA00023053"/>
    </source>
</evidence>
<evidence type="ECO:0000256" key="15">
    <source>
        <dbReference type="SAM" id="Phobius"/>
    </source>
</evidence>
<evidence type="ECO:0000259" key="17">
    <source>
        <dbReference type="Pfam" id="PF03522"/>
    </source>
</evidence>
<keyword evidence="14" id="KW-0868">Chloride</keyword>
<evidence type="ECO:0000256" key="12">
    <source>
        <dbReference type="ARBA" id="ARBA00023180"/>
    </source>
</evidence>
<dbReference type="InterPro" id="IPR004842">
    <property type="entry name" value="SLC12A_fam"/>
</dbReference>
<feature type="transmembrane region" description="Helical" evidence="15">
    <location>
        <begin position="168"/>
        <end position="185"/>
    </location>
</feature>
<dbReference type="Gene3D" id="1.20.1740.10">
    <property type="entry name" value="Amino acid/polyamine transporter I"/>
    <property type="match status" value="1"/>
</dbReference>
<dbReference type="Pfam" id="PF03522">
    <property type="entry name" value="SLC12"/>
    <property type="match status" value="1"/>
</dbReference>
<keyword evidence="13" id="KW-0739">Sodium transport</keyword>
<evidence type="ECO:0000313" key="19">
    <source>
        <dbReference type="Proteomes" id="UP001153292"/>
    </source>
</evidence>
<proteinExistence type="inferred from homology"/>
<evidence type="ECO:0000256" key="13">
    <source>
        <dbReference type="ARBA" id="ARBA00023201"/>
    </source>
</evidence>
<feature type="transmembrane region" description="Helical" evidence="15">
    <location>
        <begin position="74"/>
        <end position="102"/>
    </location>
</feature>
<evidence type="ECO:0000256" key="1">
    <source>
        <dbReference type="ARBA" id="ARBA00004141"/>
    </source>
</evidence>
<evidence type="ECO:0000256" key="11">
    <source>
        <dbReference type="ARBA" id="ARBA00023136"/>
    </source>
</evidence>
<name>A0ABN8ATX1_CHISP</name>
<keyword evidence="12" id="KW-0325">Glycoprotein</keyword>
<dbReference type="InterPro" id="IPR002443">
    <property type="entry name" value="SLC12A1/SLC12A2"/>
</dbReference>
<evidence type="ECO:0000256" key="8">
    <source>
        <dbReference type="ARBA" id="ARBA00022989"/>
    </source>
</evidence>
<keyword evidence="3" id="KW-0813">Transport</keyword>
<evidence type="ECO:0000259" key="16">
    <source>
        <dbReference type="Pfam" id="PF00324"/>
    </source>
</evidence>
<organism evidence="18 19">
    <name type="scientific">Chilo suppressalis</name>
    <name type="common">Asiatic rice borer moth</name>
    <dbReference type="NCBI Taxonomy" id="168631"/>
    <lineage>
        <taxon>Eukaryota</taxon>
        <taxon>Metazoa</taxon>
        <taxon>Ecdysozoa</taxon>
        <taxon>Arthropoda</taxon>
        <taxon>Hexapoda</taxon>
        <taxon>Insecta</taxon>
        <taxon>Pterygota</taxon>
        <taxon>Neoptera</taxon>
        <taxon>Endopterygota</taxon>
        <taxon>Lepidoptera</taxon>
        <taxon>Glossata</taxon>
        <taxon>Ditrysia</taxon>
        <taxon>Pyraloidea</taxon>
        <taxon>Crambidae</taxon>
        <taxon>Crambinae</taxon>
        <taxon>Chilo</taxon>
    </lineage>
</organism>
<evidence type="ECO:0000256" key="4">
    <source>
        <dbReference type="ARBA" id="ARBA00022538"/>
    </source>
</evidence>
<sequence length="721" mass="79247">MHRELIEKVTILQAMSNHSSGHMLITKANPTPELTTYGIKLGWIQGVLIPCLLNIWGVMLFLRIAWIVAQAGMGLTIVIISIASMVCVITTLSLSAICTNGVVQGGGVYYLVSRSLGAELGASVGIIFAFANAVAASMNTIGFCESLNELLKSHGFKILGNGIDDTRIVGAIALFVMCFICAIGMDWESRAQNFLIIIIVFAIINYIIGAFMGPSSDSEKAHGFSGINKYTFQQNWLPDFRYSESQNHNLISVFAIYFPAVTGVQAGANICGDLKNPATAIPKGTLTALVISVSSYVVMATLAGASAERDASGNVSDFFNGTLAACKPDCAYGLHNSYEIMHLIALWSPLIYGGCWAATLSTALTNLLSVPRLIQALGVDRIYPGLIFFSKPYGRHGEPYRGYVLTFCISLLFLLIADLNTIAPLITNFYLASYALINFCTFHAGFTKAISWRPTFRYYNTWLSLFGFIICIVIMILMSWLMALITVLVFFTLYLLVVYRKPDARWGSSTDAYKYREAVSALLAMSARAGHVKEYSPRPLVLCGAPAARRALLDLAAMLTADGSFMIAANITDDTLSNDDSLKQRHKMVEWLHSHRYRAFYLCIEGMNLENGARTLMQCAGLGRFSPNIVLLGYKTDWCESPGQDLVSYVEIIRLAFERQFAVCIFRMPRHLREWPAAASAQAESRDAAEARAVFAVMHSSSDFQLDEAGRIIQSFEIIAH</sequence>
<feature type="domain" description="SLC12A transporter C-terminal" evidence="17">
    <location>
        <begin position="549"/>
        <end position="681"/>
    </location>
</feature>
<evidence type="ECO:0000256" key="7">
    <source>
        <dbReference type="ARBA" id="ARBA00022958"/>
    </source>
</evidence>
<evidence type="ECO:0000313" key="18">
    <source>
        <dbReference type="EMBL" id="CAH0399421.1"/>
    </source>
</evidence>
<feature type="transmembrane region" description="Helical" evidence="15">
    <location>
        <begin position="400"/>
        <end position="417"/>
    </location>
</feature>
<dbReference type="PANTHER" id="PTHR11827">
    <property type="entry name" value="SOLUTE CARRIER FAMILY 12, CATION COTRANSPORTERS"/>
    <property type="match status" value="1"/>
</dbReference>
<evidence type="ECO:0000256" key="3">
    <source>
        <dbReference type="ARBA" id="ARBA00022448"/>
    </source>
</evidence>
<feature type="transmembrane region" description="Helical" evidence="15">
    <location>
        <begin position="458"/>
        <end position="476"/>
    </location>
</feature>
<keyword evidence="4" id="KW-0633">Potassium transport</keyword>
<reference evidence="18" key="1">
    <citation type="submission" date="2021-12" db="EMBL/GenBank/DDBJ databases">
        <authorList>
            <person name="King R."/>
        </authorList>
    </citation>
    <scope>NUCLEOTIDE SEQUENCE</scope>
</reference>
<keyword evidence="9" id="KW-0915">Sodium</keyword>
<keyword evidence="8 15" id="KW-1133">Transmembrane helix</keyword>
<feature type="transmembrane region" description="Helical" evidence="15">
    <location>
        <begin position="482"/>
        <end position="499"/>
    </location>
</feature>
<gene>
    <name evidence="18" type="ORF">CHILSU_LOCUS2565</name>
</gene>
<evidence type="ECO:0000256" key="10">
    <source>
        <dbReference type="ARBA" id="ARBA00023065"/>
    </source>
</evidence>
<feature type="transmembrane region" description="Helical" evidence="15">
    <location>
        <begin position="42"/>
        <end position="62"/>
    </location>
</feature>
<keyword evidence="19" id="KW-1185">Reference proteome</keyword>
<comment type="similarity">
    <text evidence="2">Belongs to the SLC12A transporter family.</text>
</comment>
<keyword evidence="6" id="KW-0769">Symport</keyword>
<feature type="transmembrane region" description="Helical" evidence="15">
    <location>
        <begin position="191"/>
        <end position="212"/>
    </location>
</feature>
<comment type="subcellular location">
    <subcellularLocation>
        <location evidence="1">Membrane</location>
        <topology evidence="1">Multi-pass membrane protein</topology>
    </subcellularLocation>
</comment>
<evidence type="ECO:0000256" key="14">
    <source>
        <dbReference type="ARBA" id="ARBA00023214"/>
    </source>
</evidence>
<dbReference type="Proteomes" id="UP001153292">
    <property type="component" value="Chromosome 14"/>
</dbReference>